<keyword evidence="13" id="KW-1185">Reference proteome</keyword>
<evidence type="ECO:0000256" key="4">
    <source>
        <dbReference type="ARBA" id="ARBA00022729"/>
    </source>
</evidence>
<evidence type="ECO:0000313" key="12">
    <source>
        <dbReference type="EMBL" id="KYK60939.1"/>
    </source>
</evidence>
<name>A0A151GV06_DRECN</name>
<keyword evidence="2" id="KW-0328">Glycosyltransferase</keyword>
<feature type="domain" description="Glycosyltransferase 61 catalytic" evidence="11">
    <location>
        <begin position="311"/>
        <end position="409"/>
    </location>
</feature>
<proteinExistence type="predicted"/>
<evidence type="ECO:0000256" key="9">
    <source>
        <dbReference type="ARBA" id="ARBA00048317"/>
    </source>
</evidence>
<evidence type="ECO:0000256" key="7">
    <source>
        <dbReference type="ARBA" id="ARBA00040944"/>
    </source>
</evidence>
<comment type="catalytic activity">
    <reaction evidence="9">
        <text>L-seryl-[protein] + UDP-N-acetyl-alpha-D-glucosamine = 3-O-(N-acetyl-beta-D-glucosaminyl)-L-seryl-[protein] + UDP + H(+)</text>
        <dbReference type="Rhea" id="RHEA:48904"/>
        <dbReference type="Rhea" id="RHEA-COMP:9863"/>
        <dbReference type="Rhea" id="RHEA-COMP:12251"/>
        <dbReference type="ChEBI" id="CHEBI:15378"/>
        <dbReference type="ChEBI" id="CHEBI:29999"/>
        <dbReference type="ChEBI" id="CHEBI:57705"/>
        <dbReference type="ChEBI" id="CHEBI:58223"/>
        <dbReference type="ChEBI" id="CHEBI:90838"/>
        <dbReference type="EC" id="2.4.1.255"/>
    </reaction>
</comment>
<dbReference type="InterPro" id="IPR049625">
    <property type="entry name" value="Glyco_transf_61_cat"/>
</dbReference>
<evidence type="ECO:0000313" key="13">
    <source>
        <dbReference type="Proteomes" id="UP000076580"/>
    </source>
</evidence>
<dbReference type="STRING" id="98403.A0A151GV06"/>
<gene>
    <name evidence="12" type="ORF">DCS_02079</name>
</gene>
<keyword evidence="6" id="KW-0325">Glycoprotein</keyword>
<evidence type="ECO:0000256" key="3">
    <source>
        <dbReference type="ARBA" id="ARBA00022679"/>
    </source>
</evidence>
<dbReference type="RefSeq" id="XP_040660291.1">
    <property type="nucleotide sequence ID" value="XM_040799408.1"/>
</dbReference>
<evidence type="ECO:0000256" key="2">
    <source>
        <dbReference type="ARBA" id="ARBA00022676"/>
    </source>
</evidence>
<dbReference type="GeneID" id="63714722"/>
<dbReference type="Proteomes" id="UP000076580">
    <property type="component" value="Chromosome 01"/>
</dbReference>
<sequence>MLLPSNRLHQVTAILILVLVFGFVLFQTRHSLDPVLAPVDTVLASVEPLRPSPSKPVSGRLPTDYHPLAAASETGWCQARFGTRYLEDARRFSVSYCGDGSASRVTCFMSSTAPPRVDAMCHGRNAVFDESQSQFRLACHPRPLSRAEQARGVPSSPRDLPSYWYATGPGAIVEQALRLEDGHALPAERSQRTTILLKREGISNPWHSLMEIMSLSWSLDVLQMSEDAQTGEPFVGPKAGADMQVVVVDGYDDGPYMDMWKLFAKMPIRRIQDLDASEPVSDVIIPFAGGSNPLWQGDWDDLLCRDSSLVKTFASRVFAHYNATTPVKENNKVVVTYIRRTTTRKLMDEDAHMQALRDKIPHMELVVLDFAAMPFAEQVKAVRETDLLIGVHGAGLTHLMFLQPGSAVIEILPERFQHKGFRNLAQMLGIGYFRAHTQMHGDARGPNQWQSDNVEIERKRFVDLVRFGVASLYNTGTKSYDVV</sequence>
<comment type="caution">
    <text evidence="12">The sequence shown here is derived from an EMBL/GenBank/DDBJ whole genome shotgun (WGS) entry which is preliminary data.</text>
</comment>
<evidence type="ECO:0000256" key="6">
    <source>
        <dbReference type="ARBA" id="ARBA00023180"/>
    </source>
</evidence>
<dbReference type="GO" id="GO:0097363">
    <property type="term" value="F:protein O-acetylglucosaminyltransferase activity"/>
    <property type="evidence" value="ECO:0007669"/>
    <property type="project" value="UniProtKB-EC"/>
</dbReference>
<keyword evidence="4" id="KW-0732">Signal</keyword>
<keyword evidence="3 12" id="KW-0808">Transferase</keyword>
<evidence type="ECO:0000256" key="10">
    <source>
        <dbReference type="ARBA" id="ARBA00049432"/>
    </source>
</evidence>
<dbReference type="InParanoid" id="A0A151GV06"/>
<dbReference type="AlphaFoldDB" id="A0A151GV06"/>
<dbReference type="PANTHER" id="PTHR20961">
    <property type="entry name" value="GLYCOSYLTRANSFERASE"/>
    <property type="match status" value="1"/>
</dbReference>
<organism evidence="12 13">
    <name type="scientific">Drechmeria coniospora</name>
    <name type="common">Nematophagous fungus</name>
    <name type="synonym">Meria coniospora</name>
    <dbReference type="NCBI Taxonomy" id="98403"/>
    <lineage>
        <taxon>Eukaryota</taxon>
        <taxon>Fungi</taxon>
        <taxon>Dikarya</taxon>
        <taxon>Ascomycota</taxon>
        <taxon>Pezizomycotina</taxon>
        <taxon>Sordariomycetes</taxon>
        <taxon>Hypocreomycetidae</taxon>
        <taxon>Hypocreales</taxon>
        <taxon>Ophiocordycipitaceae</taxon>
        <taxon>Drechmeria</taxon>
    </lineage>
</organism>
<evidence type="ECO:0000256" key="8">
    <source>
        <dbReference type="ARBA" id="ARBA00042574"/>
    </source>
</evidence>
<accession>A0A151GV06</accession>
<evidence type="ECO:0000256" key="1">
    <source>
        <dbReference type="ARBA" id="ARBA00011970"/>
    </source>
</evidence>
<protein>
    <recommendedName>
        <fullName evidence="7">EGF domain-specific O-linked N-acetylglucosamine transferase</fullName>
        <ecNumber evidence="1">2.4.1.255</ecNumber>
    </recommendedName>
    <alternativeName>
        <fullName evidence="8">Extracellular O-linked N-acetylglucosamine transferase</fullName>
    </alternativeName>
</protein>
<evidence type="ECO:0000259" key="11">
    <source>
        <dbReference type="Pfam" id="PF04577"/>
    </source>
</evidence>
<reference evidence="12 13" key="1">
    <citation type="journal article" date="2016" name="Sci. Rep.">
        <title>Insights into Adaptations to a Near-Obligate Nematode Endoparasitic Lifestyle from the Finished Genome of Drechmeria coniospora.</title>
        <authorList>
            <person name="Zhang L."/>
            <person name="Zhou Z."/>
            <person name="Guo Q."/>
            <person name="Fokkens L."/>
            <person name="Miskei M."/>
            <person name="Pocsi I."/>
            <person name="Zhang W."/>
            <person name="Chen M."/>
            <person name="Wang L."/>
            <person name="Sun Y."/>
            <person name="Donzelli B.G."/>
            <person name="Gibson D.M."/>
            <person name="Nelson D.R."/>
            <person name="Luo J.G."/>
            <person name="Rep M."/>
            <person name="Liu H."/>
            <person name="Yang S."/>
            <person name="Wang J."/>
            <person name="Krasnoff S.B."/>
            <person name="Xu Y."/>
            <person name="Molnar I."/>
            <person name="Lin M."/>
        </authorList>
    </citation>
    <scope>NUCLEOTIDE SEQUENCE [LARGE SCALE GENOMIC DNA]</scope>
    <source>
        <strain evidence="12 13">ARSEF 6962</strain>
    </source>
</reference>
<dbReference type="EMBL" id="LAYC01000001">
    <property type="protein sequence ID" value="KYK60939.1"/>
    <property type="molecule type" value="Genomic_DNA"/>
</dbReference>
<evidence type="ECO:0000256" key="5">
    <source>
        <dbReference type="ARBA" id="ARBA00022824"/>
    </source>
</evidence>
<keyword evidence="5" id="KW-0256">Endoplasmic reticulum</keyword>
<comment type="catalytic activity">
    <reaction evidence="10">
        <text>L-threonyl-[protein] + UDP-N-acetyl-alpha-D-glucosamine = 3-O-(N-acetyl-beta-D-glucosaminyl)-L-threonyl-[protein] + UDP + H(+)</text>
        <dbReference type="Rhea" id="RHEA:48908"/>
        <dbReference type="Rhea" id="RHEA-COMP:11060"/>
        <dbReference type="Rhea" id="RHEA-COMP:12252"/>
        <dbReference type="ChEBI" id="CHEBI:15378"/>
        <dbReference type="ChEBI" id="CHEBI:30013"/>
        <dbReference type="ChEBI" id="CHEBI:57705"/>
        <dbReference type="ChEBI" id="CHEBI:58223"/>
        <dbReference type="ChEBI" id="CHEBI:90840"/>
        <dbReference type="EC" id="2.4.1.255"/>
    </reaction>
</comment>
<dbReference type="Pfam" id="PF04577">
    <property type="entry name" value="Glyco_transf_61"/>
    <property type="match status" value="1"/>
</dbReference>
<dbReference type="InterPro" id="IPR007657">
    <property type="entry name" value="Glycosyltransferase_61"/>
</dbReference>
<dbReference type="EC" id="2.4.1.255" evidence="1"/>
<dbReference type="PANTHER" id="PTHR20961:SF148">
    <property type="entry name" value="EGF DOMAIN-SPECIFIC O-LINKED N-ACETYLGLUCOSAMINE TRANSFERASE"/>
    <property type="match status" value="1"/>
</dbReference>